<dbReference type="Pfam" id="PF18146">
    <property type="entry name" value="CinA_KH"/>
    <property type="match status" value="1"/>
</dbReference>
<dbReference type="RefSeq" id="WP_076351336.1">
    <property type="nucleotide sequence ID" value="NZ_CP019082.1"/>
</dbReference>
<accession>A0A1U7CVR1</accession>
<dbReference type="HAMAP" id="MF_00226_B">
    <property type="entry name" value="CinA_B"/>
    <property type="match status" value="1"/>
</dbReference>
<dbReference type="InterPro" id="IPR050101">
    <property type="entry name" value="CinA"/>
</dbReference>
<dbReference type="Gene3D" id="3.40.980.10">
    <property type="entry name" value="MoaB/Mog-like domain"/>
    <property type="match status" value="1"/>
</dbReference>
<dbReference type="OrthoDB" id="9801454at2"/>
<dbReference type="PANTHER" id="PTHR13939:SF0">
    <property type="entry name" value="NMN AMIDOHYDROLASE-LIKE PROTEIN YFAY"/>
    <property type="match status" value="1"/>
</dbReference>
<dbReference type="STRING" id="1387353.BSF38_04595"/>
<protein>
    <recommendedName>
        <fullName evidence="1">CinA-like protein</fullName>
    </recommendedName>
</protein>
<name>A0A1U7CVR1_9BACT</name>
<dbReference type="SMART" id="SM00852">
    <property type="entry name" value="MoCF_biosynth"/>
    <property type="match status" value="1"/>
</dbReference>
<dbReference type="Pfam" id="PF00994">
    <property type="entry name" value="MoCF_biosynth"/>
    <property type="match status" value="1"/>
</dbReference>
<dbReference type="NCBIfam" id="TIGR00200">
    <property type="entry name" value="cinA_nterm"/>
    <property type="match status" value="1"/>
</dbReference>
<organism evidence="3 4">
    <name type="scientific">Paludisphaera borealis</name>
    <dbReference type="NCBI Taxonomy" id="1387353"/>
    <lineage>
        <taxon>Bacteria</taxon>
        <taxon>Pseudomonadati</taxon>
        <taxon>Planctomycetota</taxon>
        <taxon>Planctomycetia</taxon>
        <taxon>Isosphaerales</taxon>
        <taxon>Isosphaeraceae</taxon>
        <taxon>Paludisphaera</taxon>
    </lineage>
</organism>
<dbReference type="Gene3D" id="3.90.950.20">
    <property type="entry name" value="CinA-like"/>
    <property type="match status" value="1"/>
</dbReference>
<feature type="domain" description="MoaB/Mog" evidence="2">
    <location>
        <begin position="6"/>
        <end position="173"/>
    </location>
</feature>
<dbReference type="InterPro" id="IPR008136">
    <property type="entry name" value="CinA_C"/>
</dbReference>
<sequence>MALKAEIISIGSELVSGQSLDTNSQWLSRELGSLGIPTAFHTTIGDDLDDNVGVFRTAAERADLVLTTGGLGPTQDDLTRDALALAANVGLREDPESLAAIAAMFARRHRTMSERNKVQALFPEGADPLPNAIGTAPGIWMGLGRATFACMPGVPSEMRLMFQEQVIPRLRLRHWIERIIVHRKISLFGRGESDIEAEALDLTARGHVPEVGITVHDATISFRIRGEGLTPEAAWSQTEETADLIRSRFGPLVLGEGTTDVADALVAELTRTGASLATAESCTGGLVAHLITAIPNVSPFYPGGVVSYSNQAKTNFLDVPAELIQAHGAVSPEVAVAMAQGALRRFGADVAVSTTGVAGPGGGSPEKPVGLVYLGLATRDHAEARRLEIGPEQPRDVIQSRSSKQALNWVRLTLQAWPDKAGSDAGSR</sequence>
<keyword evidence="3" id="KW-0378">Hydrolase</keyword>
<dbReference type="NCBIfam" id="NF001813">
    <property type="entry name" value="PRK00549.1"/>
    <property type="match status" value="1"/>
</dbReference>
<dbReference type="SUPFAM" id="SSF142433">
    <property type="entry name" value="CinA-like"/>
    <property type="match status" value="1"/>
</dbReference>
<dbReference type="Gene3D" id="3.30.70.2860">
    <property type="match status" value="1"/>
</dbReference>
<evidence type="ECO:0000256" key="1">
    <source>
        <dbReference type="HAMAP-Rule" id="MF_00226"/>
    </source>
</evidence>
<dbReference type="Pfam" id="PF02464">
    <property type="entry name" value="CinA"/>
    <property type="match status" value="1"/>
</dbReference>
<dbReference type="InterPro" id="IPR036653">
    <property type="entry name" value="CinA-like_C"/>
</dbReference>
<dbReference type="InterPro" id="IPR008135">
    <property type="entry name" value="Competence-induced_CinA"/>
</dbReference>
<dbReference type="InterPro" id="IPR001453">
    <property type="entry name" value="MoaB/Mog_dom"/>
</dbReference>
<dbReference type="InterPro" id="IPR041424">
    <property type="entry name" value="CinA_KH"/>
</dbReference>
<gene>
    <name evidence="3" type="primary">pncC</name>
    <name evidence="3" type="ORF">BSF38_04595</name>
</gene>
<dbReference type="AlphaFoldDB" id="A0A1U7CVR1"/>
<dbReference type="KEGG" id="pbor:BSF38_04595"/>
<proteinExistence type="inferred from homology"/>
<dbReference type="PANTHER" id="PTHR13939">
    <property type="entry name" value="NICOTINAMIDE-NUCLEOTIDE AMIDOHYDROLASE PNCC"/>
    <property type="match status" value="1"/>
</dbReference>
<dbReference type="SUPFAM" id="SSF53218">
    <property type="entry name" value="Molybdenum cofactor biosynthesis proteins"/>
    <property type="match status" value="1"/>
</dbReference>
<dbReference type="GO" id="GO:0016787">
    <property type="term" value="F:hydrolase activity"/>
    <property type="evidence" value="ECO:0007669"/>
    <property type="project" value="UniProtKB-KW"/>
</dbReference>
<dbReference type="EMBL" id="CP019082">
    <property type="protein sequence ID" value="APW63037.1"/>
    <property type="molecule type" value="Genomic_DNA"/>
</dbReference>
<dbReference type="InterPro" id="IPR036425">
    <property type="entry name" value="MoaB/Mog-like_dom_sf"/>
</dbReference>
<comment type="similarity">
    <text evidence="1">Belongs to the CinA family.</text>
</comment>
<dbReference type="CDD" id="cd00885">
    <property type="entry name" value="cinA"/>
    <property type="match status" value="1"/>
</dbReference>
<reference evidence="4" key="1">
    <citation type="submission" date="2016-12" db="EMBL/GenBank/DDBJ databases">
        <title>Comparative genomics of four Isosphaeraceae planctomycetes: a common pool of plasmids and glycoside hydrolase genes.</title>
        <authorList>
            <person name="Ivanova A."/>
        </authorList>
    </citation>
    <scope>NUCLEOTIDE SEQUENCE [LARGE SCALE GENOMIC DNA]</scope>
    <source>
        <strain evidence="4">PX4</strain>
    </source>
</reference>
<evidence type="ECO:0000313" key="4">
    <source>
        <dbReference type="Proteomes" id="UP000186309"/>
    </source>
</evidence>
<keyword evidence="4" id="KW-1185">Reference proteome</keyword>
<dbReference type="NCBIfam" id="TIGR00199">
    <property type="entry name" value="PncC_domain"/>
    <property type="match status" value="1"/>
</dbReference>
<evidence type="ECO:0000259" key="2">
    <source>
        <dbReference type="SMART" id="SM00852"/>
    </source>
</evidence>
<dbReference type="PIRSF" id="PIRSF006728">
    <property type="entry name" value="CinA"/>
    <property type="match status" value="1"/>
</dbReference>
<dbReference type="Proteomes" id="UP000186309">
    <property type="component" value="Chromosome"/>
</dbReference>
<evidence type="ECO:0000313" key="3">
    <source>
        <dbReference type="EMBL" id="APW63037.1"/>
    </source>
</evidence>